<dbReference type="Gene3D" id="1.10.10.10">
    <property type="entry name" value="Winged helix-like DNA-binding domain superfamily/Winged helix DNA-binding domain"/>
    <property type="match status" value="1"/>
</dbReference>
<evidence type="ECO:0000259" key="3">
    <source>
        <dbReference type="SMART" id="SM01043"/>
    </source>
</evidence>
<organism evidence="4 5">
    <name type="scientific">Sphingomonas astaxanthinifaciens DSM 22298</name>
    <dbReference type="NCBI Taxonomy" id="1123267"/>
    <lineage>
        <taxon>Bacteria</taxon>
        <taxon>Pseudomonadati</taxon>
        <taxon>Pseudomonadota</taxon>
        <taxon>Alphaproteobacteria</taxon>
        <taxon>Sphingomonadales</taxon>
        <taxon>Sphingomonadaceae</taxon>
        <taxon>Sphingomonas</taxon>
    </lineage>
</organism>
<evidence type="ECO:0000256" key="1">
    <source>
        <dbReference type="SAM" id="MobiDB-lite"/>
    </source>
</evidence>
<reference evidence="5" key="1">
    <citation type="journal article" date="2019" name="Int. J. Syst. Evol. Microbiol.">
        <title>The Global Catalogue of Microorganisms (GCM) 10K type strain sequencing project: providing services to taxonomists for standard genome sequencing and annotation.</title>
        <authorList>
            <consortium name="The Broad Institute Genomics Platform"/>
            <consortium name="The Broad Institute Genome Sequencing Center for Infectious Disease"/>
            <person name="Wu L."/>
            <person name="Ma J."/>
        </authorList>
    </citation>
    <scope>NUCLEOTIDE SEQUENCE [LARGE SCALE GENOMIC DNA]</scope>
    <source>
        <strain evidence="5">NBRC 102146</strain>
    </source>
</reference>
<gene>
    <name evidence="4" type="ORF">GCM10007925_09620</name>
</gene>
<dbReference type="RefSeq" id="WP_029941248.1">
    <property type="nucleotide sequence ID" value="NZ_BSOO01000007.1"/>
</dbReference>
<protein>
    <recommendedName>
        <fullName evidence="3">Bacterial transcriptional activator domain-containing protein</fullName>
    </recommendedName>
</protein>
<dbReference type="Pfam" id="PF13432">
    <property type="entry name" value="TPR_16"/>
    <property type="match status" value="1"/>
</dbReference>
<evidence type="ECO:0000256" key="2">
    <source>
        <dbReference type="SAM" id="Phobius"/>
    </source>
</evidence>
<dbReference type="InterPro" id="IPR051677">
    <property type="entry name" value="AfsR-DnrI-RedD_regulator"/>
</dbReference>
<evidence type="ECO:0000313" key="5">
    <source>
        <dbReference type="Proteomes" id="UP001156703"/>
    </source>
</evidence>
<dbReference type="Proteomes" id="UP001156703">
    <property type="component" value="Unassembled WGS sequence"/>
</dbReference>
<proteinExistence type="predicted"/>
<sequence length="892" mass="96370">MLDVPTRVRPVLQRGAARVHALGRFRLTREDGRAIPVRSRKARALLAYLALTGKTALRGEIAALLWSDRGEEQARASLRQTLHELRRLDWTGGESPLLADGETLSLSPGALTHDLAAMRAAAEADDLGTLTELLNDAAPDGALLADLDGIDRELDQWLRQFRAREPGDTIDAVQAAADRAVAGGRHHEAKALLAALEACEPTREDIARLQFRVARALHDDHMAARRWDRLVAALDSELGTRPSPATEQAYRALAAPETSPPPSPPGAVSAVPRAVGRSRAGLPLLIGLSLLLLLLAGLAAAWWWSARPAIAPDRPVVVAVVPFEARPGTLDFLAAGLWEDTRTALARNPGLRLLGRATSDANGSARLTPAEWRRRTGADYLLGGYLDQRAGKVSVTAELTRTADGLVIWQGRFEAPAGEPASGQSSIASAIEGQLRSRLAPGGGRLAEQITTSSDVQALYGESAILLGGRRYEDHARARGLLLEAVRRDPQYAPAWAALAQAAIFTNAGVVDNAALREESLRASRRALQLAPNLAKAHAVAGLLMGDDTAAARAHLRRAIALDPSDVDAWNWLGNSLARDGDPELSMTAYRTATGLDPLYTPALMNLAQTAGDLDRPDEIDRLAAASRRAGAGPDILAALAAYRALADNDLSQAAKALARGGKDDEGRARPASFMPWILTLQRLDMLEPLHRIVGCPRWYPALMRGQSMPPAAIDGRKVTPEEFWLSFYYSYAAARALYNHGETERLVTLYRQAFGTADRFLAEARRAQQLSSTAPTLAMALLAQRQPAEARYILAGAERDLDKPGRRAWQRDDLADLAAIKAAQGEHQEALALLGRAVDRKWLPDGRAKPIDLRQEPAFAKLRGDPRFDALRSRILATVTRERAETGSLPL</sequence>
<name>A0ABQ5Z757_9SPHN</name>
<dbReference type="PANTHER" id="PTHR35807">
    <property type="entry name" value="TRANSCRIPTIONAL REGULATOR REDD-RELATED"/>
    <property type="match status" value="1"/>
</dbReference>
<dbReference type="Gene3D" id="1.25.40.10">
    <property type="entry name" value="Tetratricopeptide repeat domain"/>
    <property type="match status" value="2"/>
</dbReference>
<dbReference type="InterPro" id="IPR036388">
    <property type="entry name" value="WH-like_DNA-bd_sf"/>
</dbReference>
<feature type="domain" description="Bacterial transcriptional activator" evidence="3">
    <location>
        <begin position="109"/>
        <end position="254"/>
    </location>
</feature>
<dbReference type="InterPro" id="IPR011990">
    <property type="entry name" value="TPR-like_helical_dom_sf"/>
</dbReference>
<dbReference type="SUPFAM" id="SSF48452">
    <property type="entry name" value="TPR-like"/>
    <property type="match status" value="2"/>
</dbReference>
<keyword evidence="2" id="KW-0812">Transmembrane</keyword>
<keyword evidence="2" id="KW-0472">Membrane</keyword>
<dbReference type="EMBL" id="BSOO01000007">
    <property type="protein sequence ID" value="GLR47251.1"/>
    <property type="molecule type" value="Genomic_DNA"/>
</dbReference>
<dbReference type="Pfam" id="PF03704">
    <property type="entry name" value="BTAD"/>
    <property type="match status" value="1"/>
</dbReference>
<keyword evidence="5" id="KW-1185">Reference proteome</keyword>
<dbReference type="SMART" id="SM01043">
    <property type="entry name" value="BTAD"/>
    <property type="match status" value="1"/>
</dbReference>
<comment type="caution">
    <text evidence="4">The sequence shown here is derived from an EMBL/GenBank/DDBJ whole genome shotgun (WGS) entry which is preliminary data.</text>
</comment>
<feature type="transmembrane region" description="Helical" evidence="2">
    <location>
        <begin position="282"/>
        <end position="304"/>
    </location>
</feature>
<evidence type="ECO:0000313" key="4">
    <source>
        <dbReference type="EMBL" id="GLR47251.1"/>
    </source>
</evidence>
<accession>A0ABQ5Z757</accession>
<feature type="region of interest" description="Disordered" evidence="1">
    <location>
        <begin position="252"/>
        <end position="271"/>
    </location>
</feature>
<dbReference type="InterPro" id="IPR005158">
    <property type="entry name" value="BTAD"/>
</dbReference>
<keyword evidence="2" id="KW-1133">Transmembrane helix</keyword>